<name>A0ABQ9JPL3_9CUCU</name>
<accession>A0ABQ9JPL3</accession>
<protein>
    <submittedName>
        <fullName evidence="1">Uncharacterized protein</fullName>
    </submittedName>
</protein>
<comment type="caution">
    <text evidence="1">The sequence shown here is derived from an EMBL/GenBank/DDBJ whole genome shotgun (WGS) entry which is preliminary data.</text>
</comment>
<dbReference type="Proteomes" id="UP001162164">
    <property type="component" value="Unassembled WGS sequence"/>
</dbReference>
<proteinExistence type="predicted"/>
<keyword evidence="2" id="KW-1185">Reference proteome</keyword>
<reference evidence="1" key="1">
    <citation type="journal article" date="2023" name="Insect Mol. Biol.">
        <title>Genome sequencing provides insights into the evolution of gene families encoding plant cell wall-degrading enzymes in longhorned beetles.</title>
        <authorList>
            <person name="Shin N.R."/>
            <person name="Okamura Y."/>
            <person name="Kirsch R."/>
            <person name="Pauchet Y."/>
        </authorList>
    </citation>
    <scope>NUCLEOTIDE SEQUENCE</scope>
    <source>
        <strain evidence="1">MMC_N1</strain>
    </source>
</reference>
<gene>
    <name evidence="1" type="ORF">NQ317_008524</name>
</gene>
<sequence length="82" mass="10101">MFKIYAGDVLSLFLQFRHETLRMYNKNKCYNNMSTQTKITRSCQKKFNYMYRKGDHIDYSIRNWLRHASTRSYNKEKKENSE</sequence>
<evidence type="ECO:0000313" key="1">
    <source>
        <dbReference type="EMBL" id="KAJ8979874.1"/>
    </source>
</evidence>
<evidence type="ECO:0000313" key="2">
    <source>
        <dbReference type="Proteomes" id="UP001162164"/>
    </source>
</evidence>
<dbReference type="EMBL" id="JAPWTJ010000306">
    <property type="protein sequence ID" value="KAJ8979874.1"/>
    <property type="molecule type" value="Genomic_DNA"/>
</dbReference>
<organism evidence="1 2">
    <name type="scientific">Molorchus minor</name>
    <dbReference type="NCBI Taxonomy" id="1323400"/>
    <lineage>
        <taxon>Eukaryota</taxon>
        <taxon>Metazoa</taxon>
        <taxon>Ecdysozoa</taxon>
        <taxon>Arthropoda</taxon>
        <taxon>Hexapoda</taxon>
        <taxon>Insecta</taxon>
        <taxon>Pterygota</taxon>
        <taxon>Neoptera</taxon>
        <taxon>Endopterygota</taxon>
        <taxon>Coleoptera</taxon>
        <taxon>Polyphaga</taxon>
        <taxon>Cucujiformia</taxon>
        <taxon>Chrysomeloidea</taxon>
        <taxon>Cerambycidae</taxon>
        <taxon>Lamiinae</taxon>
        <taxon>Monochamini</taxon>
        <taxon>Molorchus</taxon>
    </lineage>
</organism>